<proteinExistence type="predicted"/>
<accession>A0AAV9BA54</accession>
<dbReference type="AlphaFoldDB" id="A0AAV9BA54"/>
<organism evidence="1 2">
    <name type="scientific">Acorus gramineus</name>
    <name type="common">Dwarf sweet flag</name>
    <dbReference type="NCBI Taxonomy" id="55184"/>
    <lineage>
        <taxon>Eukaryota</taxon>
        <taxon>Viridiplantae</taxon>
        <taxon>Streptophyta</taxon>
        <taxon>Embryophyta</taxon>
        <taxon>Tracheophyta</taxon>
        <taxon>Spermatophyta</taxon>
        <taxon>Magnoliopsida</taxon>
        <taxon>Liliopsida</taxon>
        <taxon>Acoraceae</taxon>
        <taxon>Acorus</taxon>
    </lineage>
</organism>
<reference evidence="1" key="1">
    <citation type="journal article" date="2023" name="Nat. Commun.">
        <title>Diploid and tetraploid genomes of Acorus and the evolution of monocots.</title>
        <authorList>
            <person name="Ma L."/>
            <person name="Liu K.W."/>
            <person name="Li Z."/>
            <person name="Hsiao Y.Y."/>
            <person name="Qi Y."/>
            <person name="Fu T."/>
            <person name="Tang G.D."/>
            <person name="Zhang D."/>
            <person name="Sun W.H."/>
            <person name="Liu D.K."/>
            <person name="Li Y."/>
            <person name="Chen G.Z."/>
            <person name="Liu X.D."/>
            <person name="Liao X.Y."/>
            <person name="Jiang Y.T."/>
            <person name="Yu X."/>
            <person name="Hao Y."/>
            <person name="Huang J."/>
            <person name="Zhao X.W."/>
            <person name="Ke S."/>
            <person name="Chen Y.Y."/>
            <person name="Wu W.L."/>
            <person name="Hsu J.L."/>
            <person name="Lin Y.F."/>
            <person name="Huang M.D."/>
            <person name="Li C.Y."/>
            <person name="Huang L."/>
            <person name="Wang Z.W."/>
            <person name="Zhao X."/>
            <person name="Zhong W.Y."/>
            <person name="Peng D.H."/>
            <person name="Ahmad S."/>
            <person name="Lan S."/>
            <person name="Zhang J.S."/>
            <person name="Tsai W.C."/>
            <person name="Van de Peer Y."/>
            <person name="Liu Z.J."/>
        </authorList>
    </citation>
    <scope>NUCLEOTIDE SEQUENCE</scope>
    <source>
        <strain evidence="1">SCP</strain>
    </source>
</reference>
<gene>
    <name evidence="1" type="ORF">QJS04_geneDACA018991</name>
</gene>
<protein>
    <submittedName>
        <fullName evidence="1">Uncharacterized protein</fullName>
    </submittedName>
</protein>
<dbReference type="Pfam" id="PF03140">
    <property type="entry name" value="DUF247"/>
    <property type="match status" value="1"/>
</dbReference>
<dbReference type="EMBL" id="JAUJYN010000004">
    <property type="protein sequence ID" value="KAK1273342.1"/>
    <property type="molecule type" value="Genomic_DNA"/>
</dbReference>
<dbReference type="Proteomes" id="UP001179952">
    <property type="component" value="Unassembled WGS sequence"/>
</dbReference>
<comment type="caution">
    <text evidence="1">The sequence shown here is derived from an EMBL/GenBank/DDBJ whole genome shotgun (WGS) entry which is preliminary data.</text>
</comment>
<keyword evidence="2" id="KW-1185">Reference proteome</keyword>
<evidence type="ECO:0000313" key="1">
    <source>
        <dbReference type="EMBL" id="KAK1273342.1"/>
    </source>
</evidence>
<name>A0AAV9BA54_ACOGR</name>
<evidence type="ECO:0000313" key="2">
    <source>
        <dbReference type="Proteomes" id="UP001179952"/>
    </source>
</evidence>
<sequence length="220" mass="26141">MAEITQNSPVEVPADIKLDVREFASSFMRELKEVDSHTRAVNEQYCIFRVPPNLREKDSTAYDPMIVSIGPYHRRKEHLIMMERRKQIIARGILHETPSDVIDKCFKKVRDLEKQARSYYEDDIDMQSEDFLKMMILDGLFIVVVLLCLRLNDDENWKKIMGRERTETKVEAWGRELWNELFGEDGMTRMNNQLYMWGFLCLDLLKVENQIPWFIVDQTL</sequence>
<dbReference type="InterPro" id="IPR004158">
    <property type="entry name" value="DUF247_pln"/>
</dbReference>
<dbReference type="PANTHER" id="PTHR31170:SF25">
    <property type="entry name" value="BNAA09G04570D PROTEIN"/>
    <property type="match status" value="1"/>
</dbReference>
<dbReference type="PANTHER" id="PTHR31170">
    <property type="entry name" value="BNAC04G53230D PROTEIN"/>
    <property type="match status" value="1"/>
</dbReference>
<reference evidence="1" key="2">
    <citation type="submission" date="2023-06" db="EMBL/GenBank/DDBJ databases">
        <authorList>
            <person name="Ma L."/>
            <person name="Liu K.-W."/>
            <person name="Li Z."/>
            <person name="Hsiao Y.-Y."/>
            <person name="Qi Y."/>
            <person name="Fu T."/>
            <person name="Tang G."/>
            <person name="Zhang D."/>
            <person name="Sun W.-H."/>
            <person name="Liu D.-K."/>
            <person name="Li Y."/>
            <person name="Chen G.-Z."/>
            <person name="Liu X.-D."/>
            <person name="Liao X.-Y."/>
            <person name="Jiang Y.-T."/>
            <person name="Yu X."/>
            <person name="Hao Y."/>
            <person name="Huang J."/>
            <person name="Zhao X.-W."/>
            <person name="Ke S."/>
            <person name="Chen Y.-Y."/>
            <person name="Wu W.-L."/>
            <person name="Hsu J.-L."/>
            <person name="Lin Y.-F."/>
            <person name="Huang M.-D."/>
            <person name="Li C.-Y."/>
            <person name="Huang L."/>
            <person name="Wang Z.-W."/>
            <person name="Zhao X."/>
            <person name="Zhong W.-Y."/>
            <person name="Peng D.-H."/>
            <person name="Ahmad S."/>
            <person name="Lan S."/>
            <person name="Zhang J.-S."/>
            <person name="Tsai W.-C."/>
            <person name="Van De Peer Y."/>
            <person name="Liu Z.-J."/>
        </authorList>
    </citation>
    <scope>NUCLEOTIDE SEQUENCE</scope>
    <source>
        <strain evidence="1">SCP</strain>
        <tissue evidence="1">Leaves</tissue>
    </source>
</reference>